<dbReference type="PANTHER" id="PTHR37314:SF4">
    <property type="entry name" value="UPF0700 TRANSMEMBRANE PROTEIN YOAK"/>
    <property type="match status" value="1"/>
</dbReference>
<dbReference type="AlphaFoldDB" id="A0ABD5E427"/>
<accession>A0ABD5E427</accession>
<keyword evidence="1" id="KW-0812">Transmembrane</keyword>
<dbReference type="InterPro" id="IPR010699">
    <property type="entry name" value="DUF1275"/>
</dbReference>
<dbReference type="RefSeq" id="WP_311676861.1">
    <property type="nucleotide sequence ID" value="NZ_JAVRER010000009.1"/>
</dbReference>
<dbReference type="Pfam" id="PF06912">
    <property type="entry name" value="DUF1275"/>
    <property type="match status" value="1"/>
</dbReference>
<feature type="transmembrane region" description="Helical" evidence="1">
    <location>
        <begin position="182"/>
        <end position="198"/>
    </location>
</feature>
<proteinExistence type="predicted"/>
<protein>
    <submittedName>
        <fullName evidence="2">DUF1275 family protein</fullName>
    </submittedName>
</protein>
<gene>
    <name evidence="2" type="ORF">RM574_08685</name>
</gene>
<dbReference type="PANTHER" id="PTHR37314">
    <property type="entry name" value="SLR0142 PROTEIN"/>
    <property type="match status" value="1"/>
</dbReference>
<evidence type="ECO:0000256" key="1">
    <source>
        <dbReference type="SAM" id="Phobius"/>
    </source>
</evidence>
<comment type="caution">
    <text evidence="2">The sequence shown here is derived from an EMBL/GenBank/DDBJ whole genome shotgun (WGS) entry which is preliminary data.</text>
</comment>
<feature type="transmembrane region" description="Helical" evidence="1">
    <location>
        <begin position="98"/>
        <end position="119"/>
    </location>
</feature>
<feature type="transmembrane region" description="Helical" evidence="1">
    <location>
        <begin position="204"/>
        <end position="224"/>
    </location>
</feature>
<evidence type="ECO:0000313" key="3">
    <source>
        <dbReference type="Proteomes" id="UP001183607"/>
    </source>
</evidence>
<feature type="transmembrane region" description="Helical" evidence="1">
    <location>
        <begin position="128"/>
        <end position="147"/>
    </location>
</feature>
<name>A0ABD5E427_9ACTN</name>
<dbReference type="EMBL" id="JAVRER010000009">
    <property type="protein sequence ID" value="MDT0415567.1"/>
    <property type="molecule type" value="Genomic_DNA"/>
</dbReference>
<dbReference type="Proteomes" id="UP001183607">
    <property type="component" value="Unassembled WGS sequence"/>
</dbReference>
<organism evidence="2 3">
    <name type="scientific">Streptomyces evansiae</name>
    <dbReference type="NCBI Taxonomy" id="3075535"/>
    <lineage>
        <taxon>Bacteria</taxon>
        <taxon>Bacillati</taxon>
        <taxon>Actinomycetota</taxon>
        <taxon>Actinomycetes</taxon>
        <taxon>Kitasatosporales</taxon>
        <taxon>Streptomycetaceae</taxon>
        <taxon>Streptomyces</taxon>
    </lineage>
</organism>
<keyword evidence="1" id="KW-1133">Transmembrane helix</keyword>
<feature type="transmembrane region" description="Helical" evidence="1">
    <location>
        <begin position="71"/>
        <end position="92"/>
    </location>
</feature>
<reference evidence="3" key="1">
    <citation type="submission" date="2023-07" db="EMBL/GenBank/DDBJ databases">
        <title>30 novel species of actinomycetes from the DSMZ collection.</title>
        <authorList>
            <person name="Nouioui I."/>
        </authorList>
    </citation>
    <scope>NUCLEOTIDE SEQUENCE [LARGE SCALE GENOMIC DNA]</scope>
    <source>
        <strain evidence="3">DSM 41982</strain>
    </source>
</reference>
<sequence>MKESRSGSTRVDVPARAGGVPLWPLLALSLASGAVDALGVVALGGAFAGVMTGNLVFLGAALGSPGLPEGVAAPAAAVGGYVCGTACAAPALRARWGGPLRVLGAETVVLAVVAVVWAAGRPTGSEPYVLLAALAAAMGGQASAVLALGPAGAPTTFFTSTLTSLVLDLARGGGVRRAAAPVARLCALVLGAALAALLHHTAPAWAAALPAAVLAATVAALVLVRASHPGRGQAPAGD</sequence>
<keyword evidence="1" id="KW-0472">Membrane</keyword>
<evidence type="ECO:0000313" key="2">
    <source>
        <dbReference type="EMBL" id="MDT0415567.1"/>
    </source>
</evidence>
<feature type="transmembrane region" description="Helical" evidence="1">
    <location>
        <begin position="43"/>
        <end position="64"/>
    </location>
</feature>